<name>I3XB95_SINF2</name>
<evidence type="ECO:0000313" key="2">
    <source>
        <dbReference type="Proteomes" id="UP000006180"/>
    </source>
</evidence>
<dbReference type="KEGG" id="sfd:USDA257_c46130"/>
<dbReference type="Proteomes" id="UP000006180">
    <property type="component" value="Chromosome"/>
</dbReference>
<dbReference type="EMBL" id="CP003563">
    <property type="protein sequence ID" value="AFL53151.1"/>
    <property type="molecule type" value="Genomic_DNA"/>
</dbReference>
<dbReference type="AlphaFoldDB" id="I3XB95"/>
<dbReference type="RefSeq" id="WP_014765276.1">
    <property type="nucleotide sequence ID" value="NC_018000.1"/>
</dbReference>
<organism evidence="1 2">
    <name type="scientific">Sinorhizobium fredii (strain USDA 257)</name>
    <dbReference type="NCBI Taxonomy" id="1185652"/>
    <lineage>
        <taxon>Bacteria</taxon>
        <taxon>Pseudomonadati</taxon>
        <taxon>Pseudomonadota</taxon>
        <taxon>Alphaproteobacteria</taxon>
        <taxon>Hyphomicrobiales</taxon>
        <taxon>Rhizobiaceae</taxon>
        <taxon>Sinorhizobium/Ensifer group</taxon>
        <taxon>Sinorhizobium</taxon>
    </lineage>
</organism>
<dbReference type="HOGENOM" id="CLU_2847489_0_0_5"/>
<reference evidence="1 2" key="1">
    <citation type="journal article" date="2012" name="J. Bacteriol.">
        <title>Complete genome sequence of the broad-host-range strain Sinorhizobium fredii USDA257.</title>
        <authorList>
            <person name="Schuldes J."/>
            <person name="Rodriguez Orbegoso M."/>
            <person name="Schmeisser C."/>
            <person name="Krishnan H.B."/>
            <person name="Daniel R."/>
            <person name="Streit W.R."/>
        </authorList>
    </citation>
    <scope>NUCLEOTIDE SEQUENCE [LARGE SCALE GENOMIC DNA]</scope>
    <source>
        <strain evidence="1 2">USDA 257</strain>
    </source>
</reference>
<sequence length="65" mass="7957">MPKEKLNLRNVPDDQWTDEHEAELRRRVAQNPDDFLLPEDAEGRPFAEVFPEWAKEIEQRRRERR</sequence>
<gene>
    <name evidence="1" type="ORF">USDA257_c46130</name>
</gene>
<proteinExistence type="predicted"/>
<dbReference type="PATRIC" id="fig|1185652.3.peg.4783"/>
<accession>I3XB95</accession>
<evidence type="ECO:0000313" key="1">
    <source>
        <dbReference type="EMBL" id="AFL53151.1"/>
    </source>
</evidence>
<protein>
    <submittedName>
        <fullName evidence="1">Uncharacterized protein</fullName>
    </submittedName>
</protein>